<evidence type="ECO:0000256" key="7">
    <source>
        <dbReference type="ARBA" id="ARBA00023163"/>
    </source>
</evidence>
<keyword evidence="3 8" id="KW-0808">Transferase</keyword>
<organism evidence="9 10">
    <name type="scientific">Candidatus Syntropharchaeum caldarium</name>
    <dbReference type="NCBI Taxonomy" id="1838285"/>
    <lineage>
        <taxon>Archaea</taxon>
        <taxon>Methanobacteriati</taxon>
        <taxon>Methanobacteriota</taxon>
        <taxon>Stenosarchaea group</taxon>
        <taxon>Methanomicrobia</taxon>
        <taxon>Methanosarcinales</taxon>
        <taxon>ANME-2 cluster</taxon>
        <taxon>Candidatus Syntropharchaeum</taxon>
    </lineage>
</organism>
<dbReference type="GO" id="GO:0000428">
    <property type="term" value="C:DNA-directed RNA polymerase complex"/>
    <property type="evidence" value="ECO:0007669"/>
    <property type="project" value="UniProtKB-KW"/>
</dbReference>
<sequence>MSDMGYCCAKCKHLVEIDYESQGIRCSYCGHRILIKQRPTMVKTVKAE</sequence>
<dbReference type="EC" id="2.7.7.6" evidence="8"/>
<evidence type="ECO:0000256" key="8">
    <source>
        <dbReference type="HAMAP-Rule" id="MF_00615"/>
    </source>
</evidence>
<evidence type="ECO:0000256" key="3">
    <source>
        <dbReference type="ARBA" id="ARBA00022679"/>
    </source>
</evidence>
<keyword evidence="4 8" id="KW-0548">Nucleotidyltransferase</keyword>
<dbReference type="EMBL" id="LYOS01000001">
    <property type="protein sequence ID" value="OFV68485.1"/>
    <property type="molecule type" value="Genomic_DNA"/>
</dbReference>
<comment type="subunit">
    <text evidence="8">Part of the RNA polymerase complex.</text>
</comment>
<dbReference type="GO" id="GO:0003899">
    <property type="term" value="F:DNA-directed RNA polymerase activity"/>
    <property type="evidence" value="ECO:0007669"/>
    <property type="project" value="UniProtKB-UniRule"/>
</dbReference>
<dbReference type="InterPro" id="IPR006591">
    <property type="entry name" value="RNAP_P/RPABC4"/>
</dbReference>
<evidence type="ECO:0000256" key="4">
    <source>
        <dbReference type="ARBA" id="ARBA00022695"/>
    </source>
</evidence>
<dbReference type="GO" id="GO:0005737">
    <property type="term" value="C:cytoplasm"/>
    <property type="evidence" value="ECO:0007669"/>
    <property type="project" value="UniProtKB-SubCell"/>
</dbReference>
<protein>
    <recommendedName>
        <fullName evidence="8">DNA-directed RNA polymerase subunit Rpo12</fullName>
        <ecNumber evidence="8">2.7.7.6</ecNumber>
    </recommendedName>
    <alternativeName>
        <fullName evidence="8">DNA-directed RNA polymerase subunit P</fullName>
    </alternativeName>
</protein>
<keyword evidence="5 8" id="KW-0479">Metal-binding</keyword>
<comment type="caution">
    <text evidence="9">The sequence shown here is derived from an EMBL/GenBank/DDBJ whole genome shotgun (WGS) entry which is preliminary data.</text>
</comment>
<keyword evidence="7 8" id="KW-0804">Transcription</keyword>
<dbReference type="HAMAP" id="MF_00615">
    <property type="entry name" value="RNApol_arch_Rpo12"/>
    <property type="match status" value="1"/>
</dbReference>
<keyword evidence="6 8" id="KW-0862">Zinc</keyword>
<dbReference type="GO" id="GO:0006351">
    <property type="term" value="P:DNA-templated transcription"/>
    <property type="evidence" value="ECO:0007669"/>
    <property type="project" value="UniProtKB-UniRule"/>
</dbReference>
<comment type="catalytic activity">
    <reaction evidence="8">
        <text>RNA(n) + a ribonucleoside 5'-triphosphate = RNA(n+1) + diphosphate</text>
        <dbReference type="Rhea" id="RHEA:21248"/>
        <dbReference type="Rhea" id="RHEA-COMP:14527"/>
        <dbReference type="Rhea" id="RHEA-COMP:17342"/>
        <dbReference type="ChEBI" id="CHEBI:33019"/>
        <dbReference type="ChEBI" id="CHEBI:61557"/>
        <dbReference type="ChEBI" id="CHEBI:140395"/>
        <dbReference type="EC" id="2.7.7.6"/>
    </reaction>
</comment>
<keyword evidence="1 8" id="KW-0240">DNA-directed RNA polymerase</keyword>
<feature type="binding site" evidence="8">
    <location>
        <position position="11"/>
    </location>
    <ligand>
        <name>Zn(2+)</name>
        <dbReference type="ChEBI" id="CHEBI:29105"/>
    </ligand>
</feature>
<dbReference type="AlphaFoldDB" id="A0A1F2PBR1"/>
<dbReference type="STRING" id="1838285.SCAL_000161"/>
<dbReference type="InterPro" id="IPR029040">
    <property type="entry name" value="RPABC4/Spt4"/>
</dbReference>
<keyword evidence="2 8" id="KW-0963">Cytoplasm</keyword>
<keyword evidence="10" id="KW-1185">Reference proteome</keyword>
<dbReference type="GO" id="GO:0003677">
    <property type="term" value="F:DNA binding"/>
    <property type="evidence" value="ECO:0007669"/>
    <property type="project" value="InterPro"/>
</dbReference>
<evidence type="ECO:0000256" key="1">
    <source>
        <dbReference type="ARBA" id="ARBA00022478"/>
    </source>
</evidence>
<dbReference type="InterPro" id="IPR023464">
    <property type="entry name" value="Rpo12"/>
</dbReference>
<gene>
    <name evidence="8" type="primary">rpo12</name>
    <name evidence="8" type="synonym">rpoP</name>
    <name evidence="9" type="ORF">SCAL_000161</name>
</gene>
<dbReference type="Gene3D" id="2.20.28.30">
    <property type="entry name" value="RNA polymerase ii, chain L"/>
    <property type="match status" value="1"/>
</dbReference>
<dbReference type="Pfam" id="PF03604">
    <property type="entry name" value="Zn_ribbon_RPAB4"/>
    <property type="match status" value="1"/>
</dbReference>
<comment type="similarity">
    <text evidence="8">Belongs to the archaeal Rpo12/eukaryotic RPC10 RNA polymerase subunit family.</text>
</comment>
<comment type="subcellular location">
    <subcellularLocation>
        <location evidence="8">Cytoplasm</location>
    </subcellularLocation>
</comment>
<dbReference type="NCBIfam" id="NF001606">
    <property type="entry name" value="PRK00398.1-3"/>
    <property type="match status" value="1"/>
</dbReference>
<evidence type="ECO:0000256" key="2">
    <source>
        <dbReference type="ARBA" id="ARBA00022490"/>
    </source>
</evidence>
<feature type="binding site" evidence="8">
    <location>
        <position position="26"/>
    </location>
    <ligand>
        <name>Zn(2+)</name>
        <dbReference type="ChEBI" id="CHEBI:29105"/>
    </ligand>
</feature>
<dbReference type="Proteomes" id="UP000186940">
    <property type="component" value="Unassembled WGS sequence"/>
</dbReference>
<proteinExistence type="inferred from homology"/>
<dbReference type="SMART" id="SM00659">
    <property type="entry name" value="RPOLCX"/>
    <property type="match status" value="1"/>
</dbReference>
<comment type="cofactor">
    <cofactor evidence="8">
        <name>Zn(2+)</name>
        <dbReference type="ChEBI" id="CHEBI:29105"/>
    </cofactor>
    <text evidence="8">Binds 1 zinc ion.</text>
</comment>
<feature type="binding site" evidence="8">
    <location>
        <position position="29"/>
    </location>
    <ligand>
        <name>Zn(2+)</name>
        <dbReference type="ChEBI" id="CHEBI:29105"/>
    </ligand>
</feature>
<evidence type="ECO:0000313" key="9">
    <source>
        <dbReference type="EMBL" id="OFV68485.1"/>
    </source>
</evidence>
<evidence type="ECO:0000256" key="5">
    <source>
        <dbReference type="ARBA" id="ARBA00022723"/>
    </source>
</evidence>
<dbReference type="SUPFAM" id="SSF63393">
    <property type="entry name" value="RNA polymerase subunits"/>
    <property type="match status" value="1"/>
</dbReference>
<accession>A0A1F2PBR1</accession>
<reference evidence="9" key="1">
    <citation type="submission" date="2016-05" db="EMBL/GenBank/DDBJ databases">
        <title>Microbial consortia oxidize butane by reversing methanogenesis.</title>
        <authorList>
            <person name="Laso-Perez R."/>
            <person name="Richter M."/>
            <person name="Wegener G."/>
            <person name="Musat F."/>
        </authorList>
    </citation>
    <scope>NUCLEOTIDE SEQUENCE [LARGE SCALE GENOMIC DNA]</scope>
    <source>
        <strain evidence="9">BOX2</strain>
    </source>
</reference>
<comment type="function">
    <text evidence="8">DNA-dependent RNA polymerase (RNAP) catalyzes the transcription of DNA into RNA using the four ribonucleoside triphosphates as substrates.</text>
</comment>
<dbReference type="GO" id="GO:0008270">
    <property type="term" value="F:zinc ion binding"/>
    <property type="evidence" value="ECO:0007669"/>
    <property type="project" value="UniProtKB-UniRule"/>
</dbReference>
<name>A0A1F2PBR1_9EURY</name>
<evidence type="ECO:0000313" key="10">
    <source>
        <dbReference type="Proteomes" id="UP000186940"/>
    </source>
</evidence>
<evidence type="ECO:0000256" key="6">
    <source>
        <dbReference type="ARBA" id="ARBA00022833"/>
    </source>
</evidence>